<keyword evidence="2" id="KW-1185">Reference proteome</keyword>
<comment type="caution">
    <text evidence="1">The sequence shown here is derived from an EMBL/GenBank/DDBJ whole genome shotgun (WGS) entry which is preliminary data.</text>
</comment>
<dbReference type="AlphaFoldDB" id="A0A8T0J173"/>
<accession>A0A8T0J173</accession>
<evidence type="ECO:0000313" key="1">
    <source>
        <dbReference type="EMBL" id="KAG0588433.1"/>
    </source>
</evidence>
<proteinExistence type="predicted"/>
<evidence type="ECO:0000313" key="2">
    <source>
        <dbReference type="Proteomes" id="UP000822688"/>
    </source>
</evidence>
<name>A0A8T0J173_CERPU</name>
<sequence>MAIICQGPAVTRSIENGQLTYPLRPFYIFLGDLSKSYRRMRVKGPSCIFMCDIWD</sequence>
<organism evidence="1 2">
    <name type="scientific">Ceratodon purpureus</name>
    <name type="common">Fire moss</name>
    <name type="synonym">Dicranum purpureum</name>
    <dbReference type="NCBI Taxonomy" id="3225"/>
    <lineage>
        <taxon>Eukaryota</taxon>
        <taxon>Viridiplantae</taxon>
        <taxon>Streptophyta</taxon>
        <taxon>Embryophyta</taxon>
        <taxon>Bryophyta</taxon>
        <taxon>Bryophytina</taxon>
        <taxon>Bryopsida</taxon>
        <taxon>Dicranidae</taxon>
        <taxon>Pseudoditrichales</taxon>
        <taxon>Ditrichaceae</taxon>
        <taxon>Ceratodon</taxon>
    </lineage>
</organism>
<dbReference type="EMBL" id="CM026422">
    <property type="protein sequence ID" value="KAG0588433.1"/>
    <property type="molecule type" value="Genomic_DNA"/>
</dbReference>
<gene>
    <name evidence="1" type="ORF">KC19_2G242400</name>
</gene>
<protein>
    <submittedName>
        <fullName evidence="1">Uncharacterized protein</fullName>
    </submittedName>
</protein>
<reference evidence="1" key="1">
    <citation type="submission" date="2020-06" db="EMBL/GenBank/DDBJ databases">
        <title>WGS assembly of Ceratodon purpureus strain R40.</title>
        <authorList>
            <person name="Carey S.B."/>
            <person name="Jenkins J."/>
            <person name="Shu S."/>
            <person name="Lovell J.T."/>
            <person name="Sreedasyam A."/>
            <person name="Maumus F."/>
            <person name="Tiley G.P."/>
            <person name="Fernandez-Pozo N."/>
            <person name="Barry K."/>
            <person name="Chen C."/>
            <person name="Wang M."/>
            <person name="Lipzen A."/>
            <person name="Daum C."/>
            <person name="Saski C.A."/>
            <person name="Payton A.C."/>
            <person name="Mcbreen J.C."/>
            <person name="Conrad R.E."/>
            <person name="Kollar L.M."/>
            <person name="Olsson S."/>
            <person name="Huttunen S."/>
            <person name="Landis J.B."/>
            <person name="Wickett N.J."/>
            <person name="Johnson M.G."/>
            <person name="Rensing S.A."/>
            <person name="Grimwood J."/>
            <person name="Schmutz J."/>
            <person name="Mcdaniel S.F."/>
        </authorList>
    </citation>
    <scope>NUCLEOTIDE SEQUENCE</scope>
    <source>
        <strain evidence="1">R40</strain>
    </source>
</reference>
<dbReference type="Proteomes" id="UP000822688">
    <property type="component" value="Chromosome 2"/>
</dbReference>